<evidence type="ECO:0000313" key="3">
    <source>
        <dbReference type="Proteomes" id="UP000284407"/>
    </source>
</evidence>
<dbReference type="EMBL" id="RAQK01000001">
    <property type="protein sequence ID" value="RKE96557.1"/>
    <property type="molecule type" value="Genomic_DNA"/>
</dbReference>
<sequence length="269" mass="29851">MTYDILGPGALDYLPCRYGTSKLTFRGPLRTLTPPYVAFLGGTATFGKFIEQPYPLRVEHMTGVTSVNFGQVNAGLDVFAKDLVVIEAAKQAHVIVVEVLGAANMTNPLYSVHPRRNDRFLRASAPLMALYPDVDFSDFTFTHHMLRHLCRTDSARFGNVRQILQKTWVRRMRRLLVQLSSEVILLRIGGESPSAQGHGPLLITDDMIDRLLPSVSAFVDVPSGPQRDPFRSQGMVFGLHEEDAARGVPQPHVHADAAQALRPVLDRLL</sequence>
<dbReference type="OrthoDB" id="7838347at2"/>
<dbReference type="Pfam" id="PF20078">
    <property type="entry name" value="DUF6473"/>
    <property type="match status" value="1"/>
</dbReference>
<comment type="caution">
    <text evidence="2">The sequence shown here is derived from an EMBL/GenBank/DDBJ whole genome shotgun (WGS) entry which is preliminary data.</text>
</comment>
<name>A0A420DR06_9RHOB</name>
<dbReference type="STRING" id="1443111.Z949_3124"/>
<accession>A0A420DR06</accession>
<evidence type="ECO:0000259" key="1">
    <source>
        <dbReference type="Pfam" id="PF20078"/>
    </source>
</evidence>
<gene>
    <name evidence="2" type="ORF">C8N30_1122</name>
</gene>
<proteinExistence type="predicted"/>
<feature type="domain" description="DUF6473" evidence="1">
    <location>
        <begin position="1"/>
        <end position="268"/>
    </location>
</feature>
<protein>
    <recommendedName>
        <fullName evidence="1">DUF6473 domain-containing protein</fullName>
    </recommendedName>
</protein>
<dbReference type="RefSeq" id="WP_025063494.1">
    <property type="nucleotide sequence ID" value="NZ_RAQK01000001.1"/>
</dbReference>
<organism evidence="2 3">
    <name type="scientific">Sulfitobacter guttiformis</name>
    <dbReference type="NCBI Taxonomy" id="74349"/>
    <lineage>
        <taxon>Bacteria</taxon>
        <taxon>Pseudomonadati</taxon>
        <taxon>Pseudomonadota</taxon>
        <taxon>Alphaproteobacteria</taxon>
        <taxon>Rhodobacterales</taxon>
        <taxon>Roseobacteraceae</taxon>
        <taxon>Sulfitobacter</taxon>
    </lineage>
</organism>
<dbReference type="AlphaFoldDB" id="A0A420DR06"/>
<keyword evidence="3" id="KW-1185">Reference proteome</keyword>
<dbReference type="Proteomes" id="UP000284407">
    <property type="component" value="Unassembled WGS sequence"/>
</dbReference>
<dbReference type="InterPro" id="IPR045524">
    <property type="entry name" value="DUF6473"/>
</dbReference>
<reference evidence="2 3" key="1">
    <citation type="submission" date="2018-09" db="EMBL/GenBank/DDBJ databases">
        <title>Genomic Encyclopedia of Archaeal and Bacterial Type Strains, Phase II (KMG-II): from individual species to whole genera.</title>
        <authorList>
            <person name="Goeker M."/>
        </authorList>
    </citation>
    <scope>NUCLEOTIDE SEQUENCE [LARGE SCALE GENOMIC DNA]</scope>
    <source>
        <strain evidence="2 3">DSM 11458</strain>
    </source>
</reference>
<evidence type="ECO:0000313" key="2">
    <source>
        <dbReference type="EMBL" id="RKE96557.1"/>
    </source>
</evidence>